<dbReference type="Gene3D" id="2.40.70.10">
    <property type="entry name" value="Acid Proteases"/>
    <property type="match status" value="2"/>
</dbReference>
<reference evidence="10 11" key="1">
    <citation type="submission" date="2015-04" db="EMBL/GenBank/DDBJ databases">
        <title>Complete genome sequence of Schizopora paradoxa KUC8140, a cosmopolitan wood degrader in East Asia.</title>
        <authorList>
            <consortium name="DOE Joint Genome Institute"/>
            <person name="Min B."/>
            <person name="Park H."/>
            <person name="Jang Y."/>
            <person name="Kim J.-J."/>
            <person name="Kim K.H."/>
            <person name="Pangilinan J."/>
            <person name="Lipzen A."/>
            <person name="Riley R."/>
            <person name="Grigoriev I.V."/>
            <person name="Spatafora J.W."/>
            <person name="Choi I.-G."/>
        </authorList>
    </citation>
    <scope>NUCLEOTIDE SEQUENCE [LARGE SCALE GENOMIC DNA]</scope>
    <source>
        <strain evidence="10 11">KUC8140</strain>
    </source>
</reference>
<dbReference type="PRINTS" id="PR00792">
    <property type="entry name" value="PEPSIN"/>
</dbReference>
<feature type="active site" evidence="5">
    <location>
        <position position="263"/>
    </location>
</feature>
<keyword evidence="8" id="KW-1133">Transmembrane helix</keyword>
<keyword evidence="8" id="KW-0812">Transmembrane</keyword>
<dbReference type="CDD" id="cd05471">
    <property type="entry name" value="pepsin_like"/>
    <property type="match status" value="1"/>
</dbReference>
<organism evidence="10 11">
    <name type="scientific">Schizopora paradoxa</name>
    <dbReference type="NCBI Taxonomy" id="27342"/>
    <lineage>
        <taxon>Eukaryota</taxon>
        <taxon>Fungi</taxon>
        <taxon>Dikarya</taxon>
        <taxon>Basidiomycota</taxon>
        <taxon>Agaricomycotina</taxon>
        <taxon>Agaricomycetes</taxon>
        <taxon>Hymenochaetales</taxon>
        <taxon>Schizoporaceae</taxon>
        <taxon>Schizopora</taxon>
    </lineage>
</organism>
<gene>
    <name evidence="10" type="ORF">SCHPADRAFT_913352</name>
</gene>
<evidence type="ECO:0000256" key="3">
    <source>
        <dbReference type="ARBA" id="ARBA00022750"/>
    </source>
</evidence>
<dbReference type="InterPro" id="IPR001969">
    <property type="entry name" value="Aspartic_peptidase_AS"/>
</dbReference>
<dbReference type="OrthoDB" id="771136at2759"/>
<dbReference type="FunFam" id="2.40.70.10:FF:000115">
    <property type="entry name" value="Lysosomal aspartic protease"/>
    <property type="match status" value="1"/>
</dbReference>
<dbReference type="GO" id="GO:0006508">
    <property type="term" value="P:proteolysis"/>
    <property type="evidence" value="ECO:0007669"/>
    <property type="project" value="UniProtKB-KW"/>
</dbReference>
<dbReference type="SUPFAM" id="SSF50630">
    <property type="entry name" value="Acid proteases"/>
    <property type="match status" value="1"/>
</dbReference>
<evidence type="ECO:0000313" key="11">
    <source>
        <dbReference type="Proteomes" id="UP000053477"/>
    </source>
</evidence>
<evidence type="ECO:0000256" key="8">
    <source>
        <dbReference type="SAM" id="Phobius"/>
    </source>
</evidence>
<keyword evidence="2 7" id="KW-0645">Protease</keyword>
<keyword evidence="6" id="KW-1015">Disulfide bond</keyword>
<evidence type="ECO:0000256" key="2">
    <source>
        <dbReference type="ARBA" id="ARBA00022670"/>
    </source>
</evidence>
<dbReference type="AlphaFoldDB" id="A0A0H2S1S0"/>
<dbReference type="PANTHER" id="PTHR47966">
    <property type="entry name" value="BETA-SITE APP-CLEAVING ENZYME, ISOFORM A-RELATED"/>
    <property type="match status" value="1"/>
</dbReference>
<keyword evidence="3 7" id="KW-0064">Aspartyl protease</keyword>
<dbReference type="FunCoup" id="A0A0H2S1S0">
    <property type="interactions" value="41"/>
</dbReference>
<proteinExistence type="inferred from homology"/>
<feature type="domain" description="Peptidase A1" evidence="9">
    <location>
        <begin position="53"/>
        <end position="373"/>
    </location>
</feature>
<dbReference type="InterPro" id="IPR034164">
    <property type="entry name" value="Pepsin-like_dom"/>
</dbReference>
<dbReference type="InterPro" id="IPR021109">
    <property type="entry name" value="Peptidase_aspartic_dom_sf"/>
</dbReference>
<dbReference type="EMBL" id="KQ085899">
    <property type="protein sequence ID" value="KLO17919.1"/>
    <property type="molecule type" value="Genomic_DNA"/>
</dbReference>
<evidence type="ECO:0000259" key="9">
    <source>
        <dbReference type="PROSITE" id="PS51767"/>
    </source>
</evidence>
<evidence type="ECO:0000256" key="7">
    <source>
        <dbReference type="RuleBase" id="RU000454"/>
    </source>
</evidence>
<name>A0A0H2S1S0_9AGAM</name>
<feature type="disulfide bond" evidence="6">
    <location>
        <begin position="84"/>
        <end position="88"/>
    </location>
</feature>
<sequence length="435" mass="46363">MQIKKRSTVDWNQGDRLQREREWLNAKYGKGSGLERRLSGVNLLVDQQRDSAYYGSIAIGTPPVAYNVLLDTGSSDLWILDAGCTSGCSGLPTFDHQASSSFKNLSTPFQIKYGSGSASGTLVQDTVDLAGFGVMNQTFALCNQISKGLLTDPVSGLMGLAFQSISTSGAKPIWQTLVESGVWDEPLMTFQLSRHMDSTRDEDPGGTFTLGTLNSSLYTGDIDYQDIPADDETYWIQTLTSITVQGSEVLQSNTSSGPRAAIDTGTTLVGGPSSVISAMYAQIPGSQPGTGQYENYYLYPCSTQVNVTLSFGGKNWAVSADDFQLIEVSSTLCLGAFFELDTSGGTPDWIIGDTFLKNVYSVFRYNPPSVGFASLSNTALAMNSANGAVPEPTIGTVSTQIVATNSGAPEFADPPLYGLLSLALCFVAGFFVVLA</sequence>
<keyword evidence="8" id="KW-0472">Membrane</keyword>
<comment type="similarity">
    <text evidence="1 7">Belongs to the peptidase A1 family.</text>
</comment>
<evidence type="ECO:0000256" key="4">
    <source>
        <dbReference type="ARBA" id="ARBA00022801"/>
    </source>
</evidence>
<dbReference type="Pfam" id="PF00026">
    <property type="entry name" value="Asp"/>
    <property type="match status" value="1"/>
</dbReference>
<evidence type="ECO:0000256" key="6">
    <source>
        <dbReference type="PIRSR" id="PIRSR601461-2"/>
    </source>
</evidence>
<feature type="active site" evidence="5">
    <location>
        <position position="71"/>
    </location>
</feature>
<dbReference type="InterPro" id="IPR001461">
    <property type="entry name" value="Aspartic_peptidase_A1"/>
</dbReference>
<dbReference type="InParanoid" id="A0A0H2S1S0"/>
<keyword evidence="11" id="KW-1185">Reference proteome</keyword>
<dbReference type="PROSITE" id="PS00141">
    <property type="entry name" value="ASP_PROTEASE"/>
    <property type="match status" value="1"/>
</dbReference>
<feature type="transmembrane region" description="Helical" evidence="8">
    <location>
        <begin position="416"/>
        <end position="434"/>
    </location>
</feature>
<dbReference type="PROSITE" id="PS51767">
    <property type="entry name" value="PEPTIDASE_A1"/>
    <property type="match status" value="1"/>
</dbReference>
<evidence type="ECO:0000256" key="1">
    <source>
        <dbReference type="ARBA" id="ARBA00007447"/>
    </source>
</evidence>
<evidence type="ECO:0000256" key="5">
    <source>
        <dbReference type="PIRSR" id="PIRSR601461-1"/>
    </source>
</evidence>
<dbReference type="InterPro" id="IPR033121">
    <property type="entry name" value="PEPTIDASE_A1"/>
</dbReference>
<keyword evidence="4 7" id="KW-0378">Hydrolase</keyword>
<accession>A0A0H2S1S0</accession>
<protein>
    <submittedName>
        <fullName evidence="10">Acid protease</fullName>
    </submittedName>
</protein>
<dbReference type="GO" id="GO:0004190">
    <property type="term" value="F:aspartic-type endopeptidase activity"/>
    <property type="evidence" value="ECO:0007669"/>
    <property type="project" value="UniProtKB-KW"/>
</dbReference>
<dbReference type="PANTHER" id="PTHR47966:SF6">
    <property type="entry name" value="PEPTIDASE A1 DOMAIN-CONTAINING PROTEIN"/>
    <property type="match status" value="1"/>
</dbReference>
<evidence type="ECO:0000313" key="10">
    <source>
        <dbReference type="EMBL" id="KLO17919.1"/>
    </source>
</evidence>
<dbReference type="STRING" id="27342.A0A0H2S1S0"/>
<dbReference type="Proteomes" id="UP000053477">
    <property type="component" value="Unassembled WGS sequence"/>
</dbReference>